<gene>
    <name evidence="1" type="ORF">ABT39_MTgene497</name>
</gene>
<accession>A0A101M472</accession>
<dbReference type="AlphaFoldDB" id="A0A101M472"/>
<protein>
    <submittedName>
        <fullName evidence="1">Uncharacterized protein</fullName>
    </submittedName>
</protein>
<organism evidence="1">
    <name type="scientific">Picea glauca</name>
    <name type="common">White spruce</name>
    <name type="synonym">Pinus glauca</name>
    <dbReference type="NCBI Taxonomy" id="3330"/>
    <lineage>
        <taxon>Eukaryota</taxon>
        <taxon>Viridiplantae</taxon>
        <taxon>Streptophyta</taxon>
        <taxon>Embryophyta</taxon>
        <taxon>Tracheophyta</taxon>
        <taxon>Spermatophyta</taxon>
        <taxon>Pinopsida</taxon>
        <taxon>Pinidae</taxon>
        <taxon>Conifers I</taxon>
        <taxon>Pinales</taxon>
        <taxon>Pinaceae</taxon>
        <taxon>Picea</taxon>
    </lineage>
</organism>
<evidence type="ECO:0000313" key="1">
    <source>
        <dbReference type="EMBL" id="KUM50653.1"/>
    </source>
</evidence>
<reference evidence="1" key="1">
    <citation type="journal article" date="2015" name="Genome Biol. Evol.">
        <title>Organellar Genomes of White Spruce (Picea glauca): Assembly and Annotation.</title>
        <authorList>
            <person name="Jackman S.D."/>
            <person name="Warren R.L."/>
            <person name="Gibb E.A."/>
            <person name="Vandervalk B.P."/>
            <person name="Mohamadi H."/>
            <person name="Chu J."/>
            <person name="Raymond A."/>
            <person name="Pleasance S."/>
            <person name="Coope R."/>
            <person name="Wildung M.R."/>
            <person name="Ritland C.E."/>
            <person name="Bousquet J."/>
            <person name="Jones S.J."/>
            <person name="Bohlmann J."/>
            <person name="Birol I."/>
        </authorList>
    </citation>
    <scope>NUCLEOTIDE SEQUENCE [LARGE SCALE GENOMIC DNA]</scope>
    <source>
        <tissue evidence="1">Flushing bud</tissue>
    </source>
</reference>
<sequence length="66" mass="7462">MKQERKQILVNHQYEFQISHKRVILSSPSHLVGGVSSIISLGKTYLFVGSVLKQCYRGLGTLVMEK</sequence>
<keyword evidence="1" id="KW-0496">Mitochondrion</keyword>
<name>A0A101M472_PICGL</name>
<proteinExistence type="predicted"/>
<comment type="caution">
    <text evidence="1">The sequence shown here is derived from an EMBL/GenBank/DDBJ whole genome shotgun (WGS) entry which is preliminary data.</text>
</comment>
<dbReference type="EMBL" id="LKAM01000001">
    <property type="protein sequence ID" value="KUM50653.1"/>
    <property type="molecule type" value="Genomic_DNA"/>
</dbReference>
<geneLocation type="mitochondrion" evidence="1"/>